<name>A0A8S5SHE7_9CAUD</name>
<keyword evidence="1" id="KW-0067">ATP-binding</keyword>
<evidence type="ECO:0000313" key="1">
    <source>
        <dbReference type="EMBL" id="DAF50344.1"/>
    </source>
</evidence>
<reference evidence="1" key="1">
    <citation type="journal article" date="2021" name="Proc. Natl. Acad. Sci. U.S.A.">
        <title>A Catalog of Tens of Thousands of Viruses from Human Metagenomes Reveals Hidden Associations with Chronic Diseases.</title>
        <authorList>
            <person name="Tisza M.J."/>
            <person name="Buck C.B."/>
        </authorList>
    </citation>
    <scope>NUCLEOTIDE SEQUENCE</scope>
    <source>
        <strain evidence="1">CtBCr48</strain>
    </source>
</reference>
<dbReference type="EMBL" id="BK032595">
    <property type="protein sequence ID" value="DAF50344.1"/>
    <property type="molecule type" value="Genomic_DNA"/>
</dbReference>
<dbReference type="GO" id="GO:0005524">
    <property type="term" value="F:ATP binding"/>
    <property type="evidence" value="ECO:0007669"/>
    <property type="project" value="UniProtKB-KW"/>
</dbReference>
<keyword evidence="1" id="KW-0645">Protease</keyword>
<sequence>MTKYFCDFCGKEMPCNELKLVVINDPKSDTKEYYDACKDCLDKIYEIIKGKKLREDNNAQDNL</sequence>
<proteinExistence type="predicted"/>
<protein>
    <submittedName>
        <fullName evidence="1">ATP-dependent Clp protease ATP-binding subunit</fullName>
    </submittedName>
</protein>
<dbReference type="GO" id="GO:0008233">
    <property type="term" value="F:peptidase activity"/>
    <property type="evidence" value="ECO:0007669"/>
    <property type="project" value="UniProtKB-KW"/>
</dbReference>
<dbReference type="GO" id="GO:0006508">
    <property type="term" value="P:proteolysis"/>
    <property type="evidence" value="ECO:0007669"/>
    <property type="project" value="UniProtKB-KW"/>
</dbReference>
<keyword evidence="1" id="KW-0547">Nucleotide-binding</keyword>
<keyword evidence="1" id="KW-0378">Hydrolase</keyword>
<organism evidence="1">
    <name type="scientific">Siphoviridae sp. ctBCr48</name>
    <dbReference type="NCBI Taxonomy" id="2827802"/>
    <lineage>
        <taxon>Viruses</taxon>
        <taxon>Duplodnaviria</taxon>
        <taxon>Heunggongvirae</taxon>
        <taxon>Uroviricota</taxon>
        <taxon>Caudoviricetes</taxon>
    </lineage>
</organism>
<accession>A0A8S5SHE7</accession>